<dbReference type="KEGG" id="lgi:LOTGIDRAFT_237427"/>
<dbReference type="EMBL" id="KB199835">
    <property type="protein sequence ID" value="ESP04228.1"/>
    <property type="molecule type" value="Genomic_DNA"/>
</dbReference>
<evidence type="ECO:0000259" key="2">
    <source>
        <dbReference type="Pfam" id="PF08336"/>
    </source>
</evidence>
<evidence type="ECO:0000313" key="4">
    <source>
        <dbReference type="EMBL" id="ESP04228.1"/>
    </source>
</evidence>
<protein>
    <submittedName>
        <fullName evidence="4">Uncharacterized protein</fullName>
    </submittedName>
</protein>
<dbReference type="HOGENOM" id="CLU_584301_0_0_1"/>
<evidence type="ECO:0000313" key="5">
    <source>
        <dbReference type="Proteomes" id="UP000030746"/>
    </source>
</evidence>
<dbReference type="RefSeq" id="XP_009045038.1">
    <property type="nucleotide sequence ID" value="XM_009046790.1"/>
</dbReference>
<dbReference type="CTD" id="20250456"/>
<dbReference type="GO" id="GO:0004656">
    <property type="term" value="F:procollagen-proline 4-dioxygenase activity"/>
    <property type="evidence" value="ECO:0007669"/>
    <property type="project" value="InterPro"/>
</dbReference>
<dbReference type="Gene3D" id="2.60.120.620">
    <property type="entry name" value="q2cbj1_9rhob like domain"/>
    <property type="match status" value="1"/>
</dbReference>
<feature type="chain" id="PRO_5004716537" evidence="1">
    <location>
        <begin position="21"/>
        <end position="536"/>
    </location>
</feature>
<dbReference type="InterPro" id="IPR059068">
    <property type="entry name" value="TPR_P4H"/>
</dbReference>
<dbReference type="Proteomes" id="UP000030746">
    <property type="component" value="Unassembled WGS sequence"/>
</dbReference>
<organism evidence="4 5">
    <name type="scientific">Lottia gigantea</name>
    <name type="common">Giant owl limpet</name>
    <dbReference type="NCBI Taxonomy" id="225164"/>
    <lineage>
        <taxon>Eukaryota</taxon>
        <taxon>Metazoa</taxon>
        <taxon>Spiralia</taxon>
        <taxon>Lophotrochozoa</taxon>
        <taxon>Mollusca</taxon>
        <taxon>Gastropoda</taxon>
        <taxon>Patellogastropoda</taxon>
        <taxon>Lottioidea</taxon>
        <taxon>Lottiidae</taxon>
        <taxon>Lottia</taxon>
    </lineage>
</organism>
<dbReference type="Pfam" id="PF08336">
    <property type="entry name" value="P4Ha_N"/>
    <property type="match status" value="1"/>
</dbReference>
<feature type="domain" description="Prolyl 4-hydroxylase N-terminal" evidence="2">
    <location>
        <begin position="87"/>
        <end position="192"/>
    </location>
</feature>
<dbReference type="InterPro" id="IPR011990">
    <property type="entry name" value="TPR-like_helical_dom_sf"/>
</dbReference>
<proteinExistence type="predicted"/>
<dbReference type="InterPro" id="IPR013547">
    <property type="entry name" value="P4H_N"/>
</dbReference>
<name>V4B1K3_LOTGI</name>
<dbReference type="OMA" id="HPINVFH"/>
<keyword evidence="1" id="KW-0732">Signal</keyword>
<sequence length="536" mass="62796">MERKMSIILFLFGFVPPISGGVPVNAQKYHFTLTTQTNLEKLFFMEEELISIFTTFMRQEYFHHGLHEDESERFLHNEEEPVHVQEIMKNKELLEDAKRVHRMLNSKFKHYIKHPINVYHLMSRMNQWSDAMDVLFKSEPCKKWNMPELTKTLLNLKTSLPSKEHYENVAYDLVILKHVHNIRAEDLFAGKIGNHTSLDPLSPRDIFEIVKIAFHREDFFYAATWAKYLTSMFSTYDIPTETYGFSMKNLFSILASSYNQLGQHRDALFAAHMVLKIEPDSKLAQANVKYFERIPTDNPQPPMKRVLPVDKTRRKYEALCKGDLKKPAHIAKKYYCTYQKMEGKMFIYVKMEILNFKPRILQFYDVFDYDTAEAVRHIGYKLMKNVAYGGNFFSESSYVTLPQDKARKKWLKELKQSLENLPFVSTAPYKKGLLDVRNIGLEGLFYDIHDVTNTAARLTGHTSSMFAFLRNIELGGEIVFPYNRVRATPVRGSVVFFYPSRTYMMICPVAYDTEWIAVTSFFEMKSAYQCRDTDEP</sequence>
<dbReference type="AlphaFoldDB" id="V4B1K3"/>
<dbReference type="Pfam" id="PF23558">
    <property type="entry name" value="TPR_P4H"/>
    <property type="match status" value="1"/>
</dbReference>
<accession>V4B1K3</accession>
<dbReference type="OrthoDB" id="420380at2759"/>
<dbReference type="STRING" id="225164.V4B1K3"/>
<dbReference type="Gene3D" id="1.25.40.10">
    <property type="entry name" value="Tetratricopeptide repeat domain"/>
    <property type="match status" value="1"/>
</dbReference>
<dbReference type="GeneID" id="20250456"/>
<evidence type="ECO:0000256" key="1">
    <source>
        <dbReference type="SAM" id="SignalP"/>
    </source>
</evidence>
<evidence type="ECO:0000259" key="3">
    <source>
        <dbReference type="Pfam" id="PF23558"/>
    </source>
</evidence>
<gene>
    <name evidence="4" type="ORF">LOTGIDRAFT_237427</name>
</gene>
<keyword evidence="5" id="KW-1185">Reference proteome</keyword>
<feature type="signal peptide" evidence="1">
    <location>
        <begin position="1"/>
        <end position="20"/>
    </location>
</feature>
<dbReference type="GO" id="GO:0005783">
    <property type="term" value="C:endoplasmic reticulum"/>
    <property type="evidence" value="ECO:0007669"/>
    <property type="project" value="InterPro"/>
</dbReference>
<reference evidence="4 5" key="1">
    <citation type="journal article" date="2013" name="Nature">
        <title>Insights into bilaterian evolution from three spiralian genomes.</title>
        <authorList>
            <person name="Simakov O."/>
            <person name="Marletaz F."/>
            <person name="Cho S.J."/>
            <person name="Edsinger-Gonzales E."/>
            <person name="Havlak P."/>
            <person name="Hellsten U."/>
            <person name="Kuo D.H."/>
            <person name="Larsson T."/>
            <person name="Lv J."/>
            <person name="Arendt D."/>
            <person name="Savage R."/>
            <person name="Osoegawa K."/>
            <person name="de Jong P."/>
            <person name="Grimwood J."/>
            <person name="Chapman J.A."/>
            <person name="Shapiro H."/>
            <person name="Aerts A."/>
            <person name="Otillar R.P."/>
            <person name="Terry A.Y."/>
            <person name="Boore J.L."/>
            <person name="Grigoriev I.V."/>
            <person name="Lindberg D.R."/>
            <person name="Seaver E.C."/>
            <person name="Weisblat D.A."/>
            <person name="Putnam N.H."/>
            <person name="Rokhsar D.S."/>
        </authorList>
    </citation>
    <scope>NUCLEOTIDE SEQUENCE [LARGE SCALE GENOMIC DNA]</scope>
</reference>
<feature type="domain" description="Prolyl 4-hydroxylase peptide-substrate-binding" evidence="3">
    <location>
        <begin position="204"/>
        <end position="294"/>
    </location>
</feature>